<comment type="similarity">
    <text evidence="2">Belongs to the metallo-beta-lactamase superfamily.</text>
</comment>
<evidence type="ECO:0000313" key="11">
    <source>
        <dbReference type="Proteomes" id="UP001057134"/>
    </source>
</evidence>
<dbReference type="GO" id="GO:0102007">
    <property type="term" value="F:acyl-L-homoserine-lactone lactonohydrolase activity"/>
    <property type="evidence" value="ECO:0007669"/>
    <property type="project" value="UniProtKB-EC"/>
</dbReference>
<proteinExistence type="inferred from homology"/>
<evidence type="ECO:0000256" key="5">
    <source>
        <dbReference type="ARBA" id="ARBA00022833"/>
    </source>
</evidence>
<evidence type="ECO:0000256" key="4">
    <source>
        <dbReference type="ARBA" id="ARBA00022801"/>
    </source>
</evidence>
<dbReference type="EC" id="3.1.1.81" evidence="10"/>
<dbReference type="CDD" id="cd07730">
    <property type="entry name" value="metallo-hydrolase-like_MBL-fold"/>
    <property type="match status" value="1"/>
</dbReference>
<evidence type="ECO:0000256" key="7">
    <source>
        <dbReference type="ARBA" id="ARBA00034301"/>
    </source>
</evidence>
<comment type="catalytic activity">
    <reaction evidence="8">
        <text>3',5'-cyclic UMP + H2O = UMP + H(+)</text>
        <dbReference type="Rhea" id="RHEA:70575"/>
        <dbReference type="ChEBI" id="CHEBI:15377"/>
        <dbReference type="ChEBI" id="CHEBI:15378"/>
        <dbReference type="ChEBI" id="CHEBI:57865"/>
        <dbReference type="ChEBI" id="CHEBI:184387"/>
    </reaction>
    <physiologicalReaction direction="left-to-right" evidence="8">
        <dbReference type="Rhea" id="RHEA:70576"/>
    </physiologicalReaction>
</comment>
<dbReference type="RefSeq" id="WP_249861239.1">
    <property type="nucleotide sequence ID" value="NZ_CP027059.1"/>
</dbReference>
<accession>A0ABY4RUG7</accession>
<feature type="domain" description="Metallo-beta-lactamase" evidence="9">
    <location>
        <begin position="35"/>
        <end position="268"/>
    </location>
</feature>
<comment type="cofactor">
    <cofactor evidence="1">
        <name>Zn(2+)</name>
        <dbReference type="ChEBI" id="CHEBI:29105"/>
    </cofactor>
</comment>
<dbReference type="SMART" id="SM00849">
    <property type="entry name" value="Lactamase_B"/>
    <property type="match status" value="1"/>
</dbReference>
<dbReference type="PANTHER" id="PTHR42978">
    <property type="entry name" value="QUORUM-QUENCHING LACTONASE YTNP-RELATED-RELATED"/>
    <property type="match status" value="1"/>
</dbReference>
<keyword evidence="4 10" id="KW-0378">Hydrolase</keyword>
<evidence type="ECO:0000256" key="3">
    <source>
        <dbReference type="ARBA" id="ARBA00022723"/>
    </source>
</evidence>
<evidence type="ECO:0000256" key="6">
    <source>
        <dbReference type="ARBA" id="ARBA00034221"/>
    </source>
</evidence>
<sequence>MIKLDVACFVLEAGCCTHPQWVTLRGGSRRPVRFPALFALIEHPRLGYMLFDTGYTQRFFRETARWPYSLYAKMTPVRFTERESAVQQLRRRGIEPEAVRHIIISHFHADHVAGLRDFPNADFLFLQEAYDAVRRRTGWNAVMAGYLPGLLPDDFEARAQPIDESKQAELPPGFPFERGLDLFGDGSLIAVDVPGHAAGQIGLLLSAGGEMHFLCADAVWSSLAYRENRPPHPLAGLIMSDRRKYKDSFERVRRLHKLYPDIRIVPSHCEEMERSLVRGGGSV</sequence>
<dbReference type="InterPro" id="IPR036866">
    <property type="entry name" value="RibonucZ/Hydroxyglut_hydro"/>
</dbReference>
<organism evidence="10 11">
    <name type="scientific">Paenibacillus konkukensis</name>
    <dbReference type="NCBI Taxonomy" id="2020716"/>
    <lineage>
        <taxon>Bacteria</taxon>
        <taxon>Bacillati</taxon>
        <taxon>Bacillota</taxon>
        <taxon>Bacilli</taxon>
        <taxon>Bacillales</taxon>
        <taxon>Paenibacillaceae</taxon>
        <taxon>Paenibacillus</taxon>
    </lineage>
</organism>
<protein>
    <submittedName>
        <fullName evidence="10">N-acyl homoserine lactonase</fullName>
        <ecNumber evidence="10">3.1.1.81</ecNumber>
    </submittedName>
</protein>
<evidence type="ECO:0000256" key="2">
    <source>
        <dbReference type="ARBA" id="ARBA00007749"/>
    </source>
</evidence>
<evidence type="ECO:0000256" key="1">
    <source>
        <dbReference type="ARBA" id="ARBA00001947"/>
    </source>
</evidence>
<reference evidence="10" key="2">
    <citation type="journal article" date="2021" name="J Anim Sci Technol">
        <title>Complete genome sequence of Paenibacillus konkukensis sp. nov. SK3146 as a potential probiotic strain.</title>
        <authorList>
            <person name="Jung H.I."/>
            <person name="Park S."/>
            <person name="Niu K.M."/>
            <person name="Lee S.W."/>
            <person name="Kothari D."/>
            <person name="Yi K.J."/>
            <person name="Kim S.K."/>
        </authorList>
    </citation>
    <scope>NUCLEOTIDE SEQUENCE</scope>
    <source>
        <strain evidence="10">SK3146</strain>
    </source>
</reference>
<keyword evidence="5" id="KW-0862">Zinc</keyword>
<dbReference type="Gene3D" id="3.60.15.10">
    <property type="entry name" value="Ribonuclease Z/Hydroxyacylglutathione hydrolase-like"/>
    <property type="match status" value="1"/>
</dbReference>
<dbReference type="InterPro" id="IPR051013">
    <property type="entry name" value="MBL_superfamily_lactonases"/>
</dbReference>
<dbReference type="InterPro" id="IPR001279">
    <property type="entry name" value="Metallo-B-lactamas"/>
</dbReference>
<evidence type="ECO:0000259" key="9">
    <source>
        <dbReference type="SMART" id="SM00849"/>
    </source>
</evidence>
<comment type="function">
    <text evidence="7">Counteracts the endogenous Pycsar antiviral defense system. Phosphodiesterase that enables metal-dependent hydrolysis of host cyclic nucleotide Pycsar defense signals such as cCMP and cUMP.</text>
</comment>
<evidence type="ECO:0000256" key="8">
    <source>
        <dbReference type="ARBA" id="ARBA00048505"/>
    </source>
</evidence>
<dbReference type="EMBL" id="CP027059">
    <property type="protein sequence ID" value="UQZ85625.1"/>
    <property type="molecule type" value="Genomic_DNA"/>
</dbReference>
<dbReference type="Pfam" id="PF00753">
    <property type="entry name" value="Lactamase_B"/>
    <property type="match status" value="1"/>
</dbReference>
<gene>
    <name evidence="10" type="primary">ahlD</name>
    <name evidence="10" type="ORF">SK3146_04914</name>
</gene>
<dbReference type="PANTHER" id="PTHR42978:SF2">
    <property type="entry name" value="102 KBASES UNSTABLE REGION: FROM 1 TO 119443"/>
    <property type="match status" value="1"/>
</dbReference>
<dbReference type="SUPFAM" id="SSF56281">
    <property type="entry name" value="Metallo-hydrolase/oxidoreductase"/>
    <property type="match status" value="1"/>
</dbReference>
<dbReference type="Proteomes" id="UP001057134">
    <property type="component" value="Chromosome"/>
</dbReference>
<keyword evidence="11" id="KW-1185">Reference proteome</keyword>
<evidence type="ECO:0000313" key="10">
    <source>
        <dbReference type="EMBL" id="UQZ85625.1"/>
    </source>
</evidence>
<name>A0ABY4RUG7_9BACL</name>
<keyword evidence="3" id="KW-0479">Metal-binding</keyword>
<comment type="catalytic activity">
    <reaction evidence="6">
        <text>3',5'-cyclic CMP + H2O = CMP + H(+)</text>
        <dbReference type="Rhea" id="RHEA:72675"/>
        <dbReference type="ChEBI" id="CHEBI:15377"/>
        <dbReference type="ChEBI" id="CHEBI:15378"/>
        <dbReference type="ChEBI" id="CHEBI:58003"/>
        <dbReference type="ChEBI" id="CHEBI:60377"/>
    </reaction>
    <physiologicalReaction direction="left-to-right" evidence="6">
        <dbReference type="Rhea" id="RHEA:72676"/>
    </physiologicalReaction>
</comment>
<reference evidence="10" key="1">
    <citation type="submission" date="2018-02" db="EMBL/GenBank/DDBJ databases">
        <authorList>
            <person name="Kim S.-K."/>
            <person name="Jung H.-I."/>
            <person name="Lee S.-W."/>
        </authorList>
    </citation>
    <scope>NUCLEOTIDE SEQUENCE</scope>
    <source>
        <strain evidence="10">SK3146</strain>
    </source>
</reference>